<dbReference type="InterPro" id="IPR021760">
    <property type="entry name" value="RepC_C"/>
</dbReference>
<organism evidence="3 4">
    <name type="scientific">Pseudovibrio brasiliensis</name>
    <dbReference type="NCBI Taxonomy" id="1898042"/>
    <lineage>
        <taxon>Bacteria</taxon>
        <taxon>Pseudomonadati</taxon>
        <taxon>Pseudomonadota</taxon>
        <taxon>Alphaproteobacteria</taxon>
        <taxon>Hyphomicrobiales</taxon>
        <taxon>Stappiaceae</taxon>
        <taxon>Pseudovibrio</taxon>
    </lineage>
</organism>
<feature type="domain" description="Plasmid replication protein C N-terminal" evidence="1">
    <location>
        <begin position="11"/>
        <end position="175"/>
    </location>
</feature>
<keyword evidence="4" id="KW-1185">Reference proteome</keyword>
<evidence type="ECO:0000313" key="3">
    <source>
        <dbReference type="EMBL" id="QUS59177.1"/>
    </source>
</evidence>
<evidence type="ECO:0000259" key="2">
    <source>
        <dbReference type="Pfam" id="PF11800"/>
    </source>
</evidence>
<proteinExistence type="predicted"/>
<feature type="domain" description="Plasmid replication protein C C-terminal" evidence="2">
    <location>
        <begin position="274"/>
        <end position="362"/>
    </location>
</feature>
<dbReference type="Proteomes" id="UP000680706">
    <property type="component" value="Plasmid pAb134-04"/>
</dbReference>
<dbReference type="EMBL" id="CP074130">
    <property type="protein sequence ID" value="QUS59177.1"/>
    <property type="molecule type" value="Genomic_DNA"/>
</dbReference>
<protein>
    <recommendedName>
        <fullName evidence="5">Replication protein-C C-terminal domain-containing protein</fullName>
    </recommendedName>
</protein>
<keyword evidence="3" id="KW-0614">Plasmid</keyword>
<sequence length="364" mass="40270">MLQTDTITRFRKLNADALASQKLASSPLPSQVDKSTLSLVVKRVCPVLGVTGTAYHVLDILLGLVKEKDLGEGQSPVVAISNRRLADYVSRSERSVMRALKKLVEVGLLAYKDSGNGRRFENSRGEAYGLDLSPACKRLDELRKRADDYKTHLEAERALKRKSKGLVRAISDACAELSNQGELAQAEELQQRVVAIMESPQAIADKMTFLSELYEEVLDKAASELQQCESMPEDQPAVSEQDQSACDREHEATGNNEISIEVLAHALTMTTEHFIRPIRSWDDLRGEANSLRLAIGLSELAWQKAVRSLGLNLAAACLAVVVEKVLREPERLSRPAGYFNGMVEKGQTGDLNLNRTIWSLARRN</sequence>
<evidence type="ECO:0008006" key="5">
    <source>
        <dbReference type="Google" id="ProtNLM"/>
    </source>
</evidence>
<dbReference type="InterPro" id="IPR047611">
    <property type="entry name" value="RepABC_RepC"/>
</dbReference>
<evidence type="ECO:0000313" key="4">
    <source>
        <dbReference type="Proteomes" id="UP000680706"/>
    </source>
</evidence>
<geneLocation type="plasmid" evidence="3 4">
    <name>pAb134-04</name>
</geneLocation>
<evidence type="ECO:0000259" key="1">
    <source>
        <dbReference type="Pfam" id="PF03428"/>
    </source>
</evidence>
<dbReference type="RefSeq" id="WP_075699319.1">
    <property type="nucleotide sequence ID" value="NZ_CP074130.1"/>
</dbReference>
<reference evidence="3 4" key="1">
    <citation type="journal article" date="2021" name="Angew. Chem. Int. Ed. Engl.">
        <title>A novel family of nonribosomal peptides modulate collective behavior in Pseudovibrio bacteria isolated from marine sponges.</title>
        <authorList>
            <person name="Ioca L.P."/>
            <person name="Dai Y."/>
            <person name="Kunakom S."/>
            <person name="Diaz-Espinosa J."/>
            <person name="Krunic A."/>
            <person name="Crnkovic C.M."/>
            <person name="Orjala J."/>
            <person name="Sanchez L.M."/>
            <person name="Ferreira A.G."/>
            <person name="Berlinck R.G.S."/>
            <person name="Eustaquio A.S."/>
        </authorList>
    </citation>
    <scope>NUCLEOTIDE SEQUENCE [LARGE SCALE GENOMIC DNA]</scope>
    <source>
        <strain evidence="3 4">Ab134</strain>
        <plasmid evidence="3 4">pAb134-04</plasmid>
    </source>
</reference>
<dbReference type="NCBIfam" id="NF040974">
    <property type="entry name" value="RepABC_RepC"/>
    <property type="match status" value="1"/>
</dbReference>
<name>A0ABX8AYC0_9HYPH</name>
<dbReference type="Pfam" id="PF03428">
    <property type="entry name" value="RP-C"/>
    <property type="match status" value="1"/>
</dbReference>
<dbReference type="InterPro" id="IPR005090">
    <property type="entry name" value="RepC_N"/>
</dbReference>
<gene>
    <name evidence="3" type="ORF">KGB56_26445</name>
</gene>
<dbReference type="Pfam" id="PF11800">
    <property type="entry name" value="RP-C_C"/>
    <property type="match status" value="1"/>
</dbReference>
<accession>A0ABX8AYC0</accession>